<evidence type="ECO:0000313" key="2">
    <source>
        <dbReference type="Proteomes" id="UP000191988"/>
    </source>
</evidence>
<dbReference type="EMBL" id="FBWK01000037">
    <property type="protein sequence ID" value="CUX34794.1"/>
    <property type="molecule type" value="Genomic_DNA"/>
</dbReference>
<gene>
    <name evidence="1" type="ORF">AGR3A_Cc420236</name>
</gene>
<sequence>MVENRSILVGIAKLKVTAPKNPKAKLVPNFEDRFWKAAHVLFAVNRATPLFQLTRSQFGKNSFKPSLI</sequence>
<dbReference type="Proteomes" id="UP000191988">
    <property type="component" value="Unassembled WGS sequence"/>
</dbReference>
<reference evidence="2" key="1">
    <citation type="submission" date="2016-01" db="EMBL/GenBank/DDBJ databases">
        <authorList>
            <person name="Regsiter A."/>
            <person name="william w."/>
        </authorList>
    </citation>
    <scope>NUCLEOTIDE SEQUENCE [LARGE SCALE GENOMIC DNA]</scope>
    <source>
        <strain evidence="2">CFBP 6623</strain>
    </source>
</reference>
<name>A0A1S7QCL9_9HYPH</name>
<organism evidence="1 2">
    <name type="scientific">Agrobacterium tomkonis CFBP 6623</name>
    <dbReference type="NCBI Taxonomy" id="1183432"/>
    <lineage>
        <taxon>Bacteria</taxon>
        <taxon>Pseudomonadati</taxon>
        <taxon>Pseudomonadota</taxon>
        <taxon>Alphaproteobacteria</taxon>
        <taxon>Hyphomicrobiales</taxon>
        <taxon>Rhizobiaceae</taxon>
        <taxon>Rhizobium/Agrobacterium group</taxon>
        <taxon>Agrobacterium</taxon>
        <taxon>Agrobacterium tumefaciens complex</taxon>
    </lineage>
</organism>
<protein>
    <submittedName>
        <fullName evidence="1">Uncharacterized protein</fullName>
    </submittedName>
</protein>
<accession>A0A1S7QCL9</accession>
<keyword evidence="2" id="KW-1185">Reference proteome</keyword>
<proteinExistence type="predicted"/>
<dbReference type="AlphaFoldDB" id="A0A1S7QCL9"/>
<evidence type="ECO:0000313" key="1">
    <source>
        <dbReference type="EMBL" id="CUX34794.1"/>
    </source>
</evidence>